<gene>
    <name evidence="2" type="ORF">DVH24_036479</name>
</gene>
<dbReference type="EMBL" id="RDQH01000338">
    <property type="protein sequence ID" value="RXH82138.1"/>
    <property type="molecule type" value="Genomic_DNA"/>
</dbReference>
<reference evidence="2 3" key="1">
    <citation type="submission" date="2018-10" db="EMBL/GenBank/DDBJ databases">
        <title>A high-quality apple genome assembly.</title>
        <authorList>
            <person name="Hu J."/>
        </authorList>
    </citation>
    <scope>NUCLEOTIDE SEQUENCE [LARGE SCALE GENOMIC DNA]</scope>
    <source>
        <strain evidence="3">cv. HFTH1</strain>
        <tissue evidence="2">Young leaf</tissue>
    </source>
</reference>
<protein>
    <submittedName>
        <fullName evidence="2">Uncharacterized protein</fullName>
    </submittedName>
</protein>
<feature type="region of interest" description="Disordered" evidence="1">
    <location>
        <begin position="103"/>
        <end position="127"/>
    </location>
</feature>
<accession>A0A498IEY0</accession>
<dbReference type="Proteomes" id="UP000290289">
    <property type="component" value="Chromosome 12"/>
</dbReference>
<dbReference type="AlphaFoldDB" id="A0A498IEY0"/>
<evidence type="ECO:0000313" key="3">
    <source>
        <dbReference type="Proteomes" id="UP000290289"/>
    </source>
</evidence>
<keyword evidence="3" id="KW-1185">Reference proteome</keyword>
<comment type="caution">
    <text evidence="2">The sequence shown here is derived from an EMBL/GenBank/DDBJ whole genome shotgun (WGS) entry which is preliminary data.</text>
</comment>
<feature type="compositionally biased region" description="Basic and acidic residues" evidence="1">
    <location>
        <begin position="105"/>
        <end position="127"/>
    </location>
</feature>
<evidence type="ECO:0000313" key="2">
    <source>
        <dbReference type="EMBL" id="RXH82138.1"/>
    </source>
</evidence>
<feature type="region of interest" description="Disordered" evidence="1">
    <location>
        <begin position="1"/>
        <end position="25"/>
    </location>
</feature>
<name>A0A498IEY0_MALDO</name>
<proteinExistence type="predicted"/>
<sequence>MATGAGCLILKPTSSHHHHKQPSEDAKLSINYHYSKSPTSSSTSAKCCTRTAELPKSTKKQSGSKTKKGKSCNAFRIVGNTITGNKSDKVGIFGFGNTKYVCKGPKTEKRDKSCGETDYKSSSDDEE</sequence>
<evidence type="ECO:0000256" key="1">
    <source>
        <dbReference type="SAM" id="MobiDB-lite"/>
    </source>
</evidence>
<organism evidence="2 3">
    <name type="scientific">Malus domestica</name>
    <name type="common">Apple</name>
    <name type="synonym">Pyrus malus</name>
    <dbReference type="NCBI Taxonomy" id="3750"/>
    <lineage>
        <taxon>Eukaryota</taxon>
        <taxon>Viridiplantae</taxon>
        <taxon>Streptophyta</taxon>
        <taxon>Embryophyta</taxon>
        <taxon>Tracheophyta</taxon>
        <taxon>Spermatophyta</taxon>
        <taxon>Magnoliopsida</taxon>
        <taxon>eudicotyledons</taxon>
        <taxon>Gunneridae</taxon>
        <taxon>Pentapetalae</taxon>
        <taxon>rosids</taxon>
        <taxon>fabids</taxon>
        <taxon>Rosales</taxon>
        <taxon>Rosaceae</taxon>
        <taxon>Amygdaloideae</taxon>
        <taxon>Maleae</taxon>
        <taxon>Malus</taxon>
    </lineage>
</organism>